<evidence type="ECO:0000313" key="4">
    <source>
        <dbReference type="Proteomes" id="UP001327560"/>
    </source>
</evidence>
<evidence type="ECO:0000256" key="2">
    <source>
        <dbReference type="SAM" id="SignalP"/>
    </source>
</evidence>
<reference evidence="3 4" key="1">
    <citation type="submission" date="2023-10" db="EMBL/GenBank/DDBJ databases">
        <title>Chromosome-scale genome assembly provides insights into flower coloration mechanisms of Canna indica.</title>
        <authorList>
            <person name="Li C."/>
        </authorList>
    </citation>
    <scope>NUCLEOTIDE SEQUENCE [LARGE SCALE GENOMIC DNA]</scope>
    <source>
        <tissue evidence="3">Flower</tissue>
    </source>
</reference>
<keyword evidence="1" id="KW-1133">Transmembrane helix</keyword>
<protein>
    <submittedName>
        <fullName evidence="3">Uncharacterized protein</fullName>
    </submittedName>
</protein>
<sequence length="67" mass="6698">MASFGFALKASLLLLLALVFIGAHARDYGMAPSPAPAMENGAIVGASLAACALALASFLFSMALLLG</sequence>
<feature type="signal peptide" evidence="2">
    <location>
        <begin position="1"/>
        <end position="25"/>
    </location>
</feature>
<feature type="chain" id="PRO_5043020215" evidence="2">
    <location>
        <begin position="26"/>
        <end position="67"/>
    </location>
</feature>
<gene>
    <name evidence="3" type="ORF">Cni_G16995</name>
</gene>
<dbReference type="AlphaFoldDB" id="A0AAQ3KHN5"/>
<evidence type="ECO:0000256" key="1">
    <source>
        <dbReference type="SAM" id="Phobius"/>
    </source>
</evidence>
<organism evidence="3 4">
    <name type="scientific">Canna indica</name>
    <name type="common">Indian-shot</name>
    <dbReference type="NCBI Taxonomy" id="4628"/>
    <lineage>
        <taxon>Eukaryota</taxon>
        <taxon>Viridiplantae</taxon>
        <taxon>Streptophyta</taxon>
        <taxon>Embryophyta</taxon>
        <taxon>Tracheophyta</taxon>
        <taxon>Spermatophyta</taxon>
        <taxon>Magnoliopsida</taxon>
        <taxon>Liliopsida</taxon>
        <taxon>Zingiberales</taxon>
        <taxon>Cannaceae</taxon>
        <taxon>Canna</taxon>
    </lineage>
</organism>
<keyword evidence="1" id="KW-0812">Transmembrane</keyword>
<keyword evidence="4" id="KW-1185">Reference proteome</keyword>
<proteinExistence type="predicted"/>
<dbReference type="EMBL" id="CP136894">
    <property type="protein sequence ID" value="WOL08242.1"/>
    <property type="molecule type" value="Genomic_DNA"/>
</dbReference>
<keyword evidence="2" id="KW-0732">Signal</keyword>
<dbReference type="Proteomes" id="UP001327560">
    <property type="component" value="Chromosome 5"/>
</dbReference>
<keyword evidence="1" id="KW-0472">Membrane</keyword>
<accession>A0AAQ3KHN5</accession>
<evidence type="ECO:0000313" key="3">
    <source>
        <dbReference type="EMBL" id="WOL08242.1"/>
    </source>
</evidence>
<name>A0AAQ3KHN5_9LILI</name>
<feature type="transmembrane region" description="Helical" evidence="1">
    <location>
        <begin position="41"/>
        <end position="66"/>
    </location>
</feature>